<name>A0A7R9HN66_9NEOP</name>
<gene>
    <name evidence="1" type="ORF">TMSB3V08_LOCUS5532</name>
</gene>
<evidence type="ECO:0000313" key="1">
    <source>
        <dbReference type="EMBL" id="CAD7428739.1"/>
    </source>
</evidence>
<organism evidence="1">
    <name type="scientific">Timema monikensis</name>
    <dbReference type="NCBI Taxonomy" id="170555"/>
    <lineage>
        <taxon>Eukaryota</taxon>
        <taxon>Metazoa</taxon>
        <taxon>Ecdysozoa</taxon>
        <taxon>Arthropoda</taxon>
        <taxon>Hexapoda</taxon>
        <taxon>Insecta</taxon>
        <taxon>Pterygota</taxon>
        <taxon>Neoptera</taxon>
        <taxon>Polyneoptera</taxon>
        <taxon>Phasmatodea</taxon>
        <taxon>Timematodea</taxon>
        <taxon>Timematoidea</taxon>
        <taxon>Timematidae</taxon>
        <taxon>Timema</taxon>
    </lineage>
</organism>
<dbReference type="EMBL" id="OB793847">
    <property type="protein sequence ID" value="CAD7428739.1"/>
    <property type="molecule type" value="Genomic_DNA"/>
</dbReference>
<reference evidence="1" key="1">
    <citation type="submission" date="2020-11" db="EMBL/GenBank/DDBJ databases">
        <authorList>
            <person name="Tran Van P."/>
        </authorList>
    </citation>
    <scope>NUCLEOTIDE SEQUENCE</scope>
</reference>
<dbReference type="AlphaFoldDB" id="A0A7R9HN66"/>
<accession>A0A7R9HN66</accession>
<protein>
    <submittedName>
        <fullName evidence="1">Uncharacterized protein</fullName>
    </submittedName>
</protein>
<sequence length="318" mass="35309">MSKSRFEYQPRALGGGFPPLSITVAFPFLFQANENVSNPEPEVNDEDHFSGSIKDAEKLKLMLLAWNAQNSGICSNSLPSRSTRVDLPSLSTRVDLPSLSTRVELPSLSTRVDLPSLSTRVDLPSRSTRVDLSSRTTRVDLPSRSTRVDLSFHRRAWRDSKGMGSEGMRSKWVPSLVRETVLYTFVVKTYIRGSEPAFAWRERVENHLGKNTPVHPTEIRTSISPSSAVELNTTSALANYATEVGHLVKNLWYSFLSKIAAIDATHISHTVSPSPPPLLPFTRHVSTGLDKFGHVLTSSDKSRHDSKSLDKIDLLIDT</sequence>
<proteinExistence type="predicted"/>